<gene>
    <name evidence="1" type="ORF">F2P81_006370</name>
</gene>
<comment type="caution">
    <text evidence="1">The sequence shown here is derived from an EMBL/GenBank/DDBJ whole genome shotgun (WGS) entry which is preliminary data.</text>
</comment>
<organism evidence="1 2">
    <name type="scientific">Scophthalmus maximus</name>
    <name type="common">Turbot</name>
    <name type="synonym">Psetta maxima</name>
    <dbReference type="NCBI Taxonomy" id="52904"/>
    <lineage>
        <taxon>Eukaryota</taxon>
        <taxon>Metazoa</taxon>
        <taxon>Chordata</taxon>
        <taxon>Craniata</taxon>
        <taxon>Vertebrata</taxon>
        <taxon>Euteleostomi</taxon>
        <taxon>Actinopterygii</taxon>
        <taxon>Neopterygii</taxon>
        <taxon>Teleostei</taxon>
        <taxon>Neoteleostei</taxon>
        <taxon>Acanthomorphata</taxon>
        <taxon>Carangaria</taxon>
        <taxon>Pleuronectiformes</taxon>
        <taxon>Pleuronectoidei</taxon>
        <taxon>Scophthalmidae</taxon>
        <taxon>Scophthalmus</taxon>
    </lineage>
</organism>
<dbReference type="Proteomes" id="UP000438429">
    <property type="component" value="Unassembled WGS sequence"/>
</dbReference>
<dbReference type="AlphaFoldDB" id="A0A6A4TDX7"/>
<sequence length="89" mass="10484">MILQLCYLDFYPQLQLHCRLTRWMHPGHSSSPPLKSAAIVSYRDTTRWTVRTHTRTHWDPETAVGAEWILTKCRGDISLNVTPRREHNQ</sequence>
<reference evidence="1 2" key="1">
    <citation type="submission" date="2019-06" db="EMBL/GenBank/DDBJ databases">
        <title>Draft genomes of female and male turbot (Scophthalmus maximus).</title>
        <authorList>
            <person name="Xu H."/>
            <person name="Xu X.-W."/>
            <person name="Shao C."/>
            <person name="Chen S."/>
        </authorList>
    </citation>
    <scope>NUCLEOTIDE SEQUENCE [LARGE SCALE GENOMIC DNA]</scope>
    <source>
        <strain evidence="1">Ysfricsl-2016a</strain>
        <tissue evidence="1">Blood</tissue>
    </source>
</reference>
<accession>A0A6A4TDX7</accession>
<name>A0A6A4TDX7_SCOMX</name>
<evidence type="ECO:0000313" key="1">
    <source>
        <dbReference type="EMBL" id="KAF0040472.1"/>
    </source>
</evidence>
<protein>
    <submittedName>
        <fullName evidence="1">Uncharacterized protein</fullName>
    </submittedName>
</protein>
<evidence type="ECO:0000313" key="2">
    <source>
        <dbReference type="Proteomes" id="UP000438429"/>
    </source>
</evidence>
<dbReference type="EMBL" id="VEVO01000006">
    <property type="protein sequence ID" value="KAF0040472.1"/>
    <property type="molecule type" value="Genomic_DNA"/>
</dbReference>
<proteinExistence type="predicted"/>